<evidence type="ECO:0000313" key="3">
    <source>
        <dbReference type="Proteomes" id="UP000245462"/>
    </source>
</evidence>
<sequence length="76" mass="9268">MQDVEYANELKSTFSEGIEIGYFSLRLSFASFLWVAYSFKDKEKKPREIFSSPWLFRYLIYLKRLCKRAVNKWQRL</sequence>
<feature type="transmembrane region" description="Helical" evidence="1">
    <location>
        <begin position="20"/>
        <end position="39"/>
    </location>
</feature>
<dbReference type="Proteomes" id="UP000245462">
    <property type="component" value="Unassembled WGS sequence"/>
</dbReference>
<keyword evidence="1" id="KW-0472">Membrane</keyword>
<organism evidence="2 3">
    <name type="scientific">Porphyromonas loveana</name>
    <dbReference type="NCBI Taxonomy" id="1884669"/>
    <lineage>
        <taxon>Bacteria</taxon>
        <taxon>Pseudomonadati</taxon>
        <taxon>Bacteroidota</taxon>
        <taxon>Bacteroidia</taxon>
        <taxon>Bacteroidales</taxon>
        <taxon>Porphyromonadaceae</taxon>
        <taxon>Porphyromonas</taxon>
    </lineage>
</organism>
<accession>A0A2U1FME8</accession>
<name>A0A2U1FME8_9PORP</name>
<keyword evidence="3" id="KW-1185">Reference proteome</keyword>
<evidence type="ECO:0000313" key="2">
    <source>
        <dbReference type="EMBL" id="PVZ13363.1"/>
    </source>
</evidence>
<gene>
    <name evidence="2" type="ORF">C7382_10356</name>
</gene>
<comment type="caution">
    <text evidence="2">The sequence shown here is derived from an EMBL/GenBank/DDBJ whole genome shotgun (WGS) entry which is preliminary data.</text>
</comment>
<keyword evidence="1" id="KW-0812">Transmembrane</keyword>
<proteinExistence type="predicted"/>
<reference evidence="2 3" key="1">
    <citation type="submission" date="2018-04" db="EMBL/GenBank/DDBJ databases">
        <title>Genomic Encyclopedia of Type Strains, Phase IV (KMG-IV): sequencing the most valuable type-strain genomes for metagenomic binning, comparative biology and taxonomic classification.</title>
        <authorList>
            <person name="Goeker M."/>
        </authorList>
    </citation>
    <scope>NUCLEOTIDE SEQUENCE [LARGE SCALE GENOMIC DNA]</scope>
    <source>
        <strain evidence="2 3">DSM 28520</strain>
    </source>
</reference>
<keyword evidence="1" id="KW-1133">Transmembrane helix</keyword>
<evidence type="ECO:0000256" key="1">
    <source>
        <dbReference type="SAM" id="Phobius"/>
    </source>
</evidence>
<dbReference type="AlphaFoldDB" id="A0A2U1FME8"/>
<dbReference type="EMBL" id="QEKY01000003">
    <property type="protein sequence ID" value="PVZ13363.1"/>
    <property type="molecule type" value="Genomic_DNA"/>
</dbReference>
<protein>
    <submittedName>
        <fullName evidence="2">Uncharacterized protein</fullName>
    </submittedName>
</protein>